<dbReference type="EMBL" id="CVRI01000043">
    <property type="protein sequence ID" value="CRK96321.1"/>
    <property type="molecule type" value="Genomic_DNA"/>
</dbReference>
<dbReference type="AlphaFoldDB" id="A0A1J1ICZ9"/>
<dbReference type="Proteomes" id="UP000183832">
    <property type="component" value="Unassembled WGS sequence"/>
</dbReference>
<protein>
    <submittedName>
        <fullName evidence="1">CLUMA_CG009740, isoform A</fullName>
    </submittedName>
</protein>
<keyword evidence="2" id="KW-1185">Reference proteome</keyword>
<reference evidence="1 2" key="1">
    <citation type="submission" date="2015-04" db="EMBL/GenBank/DDBJ databases">
        <authorList>
            <person name="Syromyatnikov M.Y."/>
            <person name="Popov V.N."/>
        </authorList>
    </citation>
    <scope>NUCLEOTIDE SEQUENCE [LARGE SCALE GENOMIC DNA]</scope>
</reference>
<accession>A0A1J1ICZ9</accession>
<gene>
    <name evidence="1" type="ORF">CLUMA_CG009740</name>
</gene>
<evidence type="ECO:0000313" key="2">
    <source>
        <dbReference type="Proteomes" id="UP000183832"/>
    </source>
</evidence>
<name>A0A1J1ICZ9_9DIPT</name>
<sequence length="91" mass="10539">MLLVLMCFHMRAYFECNLLLKHAALGHVAKSDHQNTFHRKQVSLETKLNAYSPTSQSIKYETIALKKIRNAIYNCFDLRDFVAFTTVNEVS</sequence>
<organism evidence="1 2">
    <name type="scientific">Clunio marinus</name>
    <dbReference type="NCBI Taxonomy" id="568069"/>
    <lineage>
        <taxon>Eukaryota</taxon>
        <taxon>Metazoa</taxon>
        <taxon>Ecdysozoa</taxon>
        <taxon>Arthropoda</taxon>
        <taxon>Hexapoda</taxon>
        <taxon>Insecta</taxon>
        <taxon>Pterygota</taxon>
        <taxon>Neoptera</taxon>
        <taxon>Endopterygota</taxon>
        <taxon>Diptera</taxon>
        <taxon>Nematocera</taxon>
        <taxon>Chironomoidea</taxon>
        <taxon>Chironomidae</taxon>
        <taxon>Clunio</taxon>
    </lineage>
</organism>
<evidence type="ECO:0000313" key="1">
    <source>
        <dbReference type="EMBL" id="CRK96321.1"/>
    </source>
</evidence>
<proteinExistence type="predicted"/>